<evidence type="ECO:0000256" key="2">
    <source>
        <dbReference type="ARBA" id="ARBA00023043"/>
    </source>
</evidence>
<feature type="repeat" description="ANK" evidence="3">
    <location>
        <begin position="776"/>
        <end position="796"/>
    </location>
</feature>
<evidence type="ECO:0000256" key="1">
    <source>
        <dbReference type="ARBA" id="ARBA00022737"/>
    </source>
</evidence>
<proteinExistence type="predicted"/>
<gene>
    <name evidence="4" type="ORF">AT959_18055</name>
</gene>
<keyword evidence="2 3" id="KW-0040">ANK repeat</keyword>
<organism evidence="4 5">
    <name type="scientific">Dechloromonas denitrificans</name>
    <dbReference type="NCBI Taxonomy" id="281362"/>
    <lineage>
        <taxon>Bacteria</taxon>
        <taxon>Pseudomonadati</taxon>
        <taxon>Pseudomonadota</taxon>
        <taxon>Betaproteobacteria</taxon>
        <taxon>Rhodocyclales</taxon>
        <taxon>Azonexaceae</taxon>
        <taxon>Dechloromonas</taxon>
    </lineage>
</organism>
<evidence type="ECO:0000313" key="5">
    <source>
        <dbReference type="Proteomes" id="UP000070186"/>
    </source>
</evidence>
<comment type="caution">
    <text evidence="4">The sequence shown here is derived from an EMBL/GenBank/DDBJ whole genome shotgun (WGS) entry which is preliminary data.</text>
</comment>
<reference evidence="4 5" key="1">
    <citation type="submission" date="2015-12" db="EMBL/GenBank/DDBJ databases">
        <title>Nitrous oxide reduction kinetics distinguish bacteria harboring typical versus atypical NosZ.</title>
        <authorList>
            <person name="Yoon S."/>
            <person name="Nissen S."/>
            <person name="Park D."/>
            <person name="Sanford R.A."/>
            <person name="Loeffler F.E."/>
        </authorList>
    </citation>
    <scope>NUCLEOTIDE SEQUENCE [LARGE SCALE GENOMIC DNA]</scope>
    <source>
        <strain evidence="4 5">ATCC BAA-841</strain>
    </source>
</reference>
<dbReference type="Gene3D" id="1.25.40.20">
    <property type="entry name" value="Ankyrin repeat-containing domain"/>
    <property type="match status" value="1"/>
</dbReference>
<dbReference type="PROSITE" id="PS50088">
    <property type="entry name" value="ANK_REPEAT"/>
    <property type="match status" value="1"/>
</dbReference>
<dbReference type="InterPro" id="IPR036770">
    <property type="entry name" value="Ankyrin_rpt-contain_sf"/>
</dbReference>
<dbReference type="Proteomes" id="UP000070186">
    <property type="component" value="Unassembled WGS sequence"/>
</dbReference>
<accession>A0A133XFX1</accession>
<dbReference type="SMART" id="SM00248">
    <property type="entry name" value="ANK"/>
    <property type="match status" value="3"/>
</dbReference>
<dbReference type="PANTHER" id="PTHR24198">
    <property type="entry name" value="ANKYRIN REPEAT AND PROTEIN KINASE DOMAIN-CONTAINING PROTEIN"/>
    <property type="match status" value="1"/>
</dbReference>
<dbReference type="STRING" id="281362.AT959_18055"/>
<dbReference type="PANTHER" id="PTHR24198:SF165">
    <property type="entry name" value="ANKYRIN REPEAT-CONTAINING PROTEIN-RELATED"/>
    <property type="match status" value="1"/>
</dbReference>
<name>A0A133XFX1_9RHOO</name>
<dbReference type="SUPFAM" id="SSF48403">
    <property type="entry name" value="Ankyrin repeat"/>
    <property type="match status" value="1"/>
</dbReference>
<dbReference type="PROSITE" id="PS50297">
    <property type="entry name" value="ANK_REP_REGION"/>
    <property type="match status" value="1"/>
</dbReference>
<dbReference type="RefSeq" id="WP_066886203.1">
    <property type="nucleotide sequence ID" value="NZ_LODL01000035.1"/>
</dbReference>
<evidence type="ECO:0000313" key="4">
    <source>
        <dbReference type="EMBL" id="KXB29823.1"/>
    </source>
</evidence>
<evidence type="ECO:0000256" key="3">
    <source>
        <dbReference type="PROSITE-ProRule" id="PRU00023"/>
    </source>
</evidence>
<keyword evidence="1" id="KW-0677">Repeat</keyword>
<dbReference type="Pfam" id="PF12796">
    <property type="entry name" value="Ank_2"/>
    <property type="match status" value="1"/>
</dbReference>
<sequence length="925" mass="105148">MAALASFEEILTEVHARLGLKALPNRRLFTGYKMEVDGHVNRVQQLLRGKKLDTDDLTGIYQALELDERAQSDAEYFVGKLAGILKALELRTWTGNASQQQVLWQLLASVHVPMWARNVAFWSLANIEHDLPPIDAGMPGGEFWFLPTADAEGGKVKLPVPKVLDWLLKLLETPSIDSLGSAVGRQFLREQDEKSGRDESAVKTLRYWREDGLPKSAEQIEQVFPDDATLSFNGVFDLFYVLSPDVQFENALNFVVDRKGLNVEQLSAQIPMSPERLPPVFEKTATDDEKAAFVRHVNTRYSTPSMATIRQRLRVARLMQAGYQELVKFLCPDLKPEDEHDPKQNKVLQLIALFESIYNKTIQARHQGDTEAEQDAWFEKQFAPWDSYDLLLPILSSIDWEDRVHLLAERLTRRFLSLTPERGLEDILPVNEGDLEAVWGPRIERIQNELDEDKRVEMLLQRVKAASPYRALQAEESFWVLSQFAQSESLSENIRQMALNRLAEVSITPLERGSFRLLKLGYLLNGETRSWPKDVRLQVQQQLDTAAADKEAWEMWKAPMLRLSAKHALFENRIADAEQDFKAALAACSERSFGGSRGEIAQDGFATAIVRMALNKRNHEPYYRNMLHFMEFQNGVPSFEDAATECEEFFWSTLYRPYPGLDPMDAVGKANLVAAIKETFGLIQNGDWGAFKAWMEKNKKAFHDDDLKDARRSSVLMQSLKFLNEFELKLPMLRAMTPGHLQGELPKVEQHMRNRRESIRLLLESWPKQANIADFKGQTPLMLAANHGDVELVRLLASLSDIDARDYLGRTPLHSAVAGRSLVCVEAILANNPDVAKVSEGEANTVAHTAVRFGWTDGLRLILDEFPRLAAVENAAGQTPLAMACELLEYYEEWRTFMQNQKARRVGTKEDFESVVALLKERQLH</sequence>
<dbReference type="InterPro" id="IPR002110">
    <property type="entry name" value="Ankyrin_rpt"/>
</dbReference>
<protein>
    <submittedName>
        <fullName evidence="4">Uncharacterized protein</fullName>
    </submittedName>
</protein>
<dbReference type="AlphaFoldDB" id="A0A133XFX1"/>
<keyword evidence="5" id="KW-1185">Reference proteome</keyword>
<dbReference type="EMBL" id="LODL01000035">
    <property type="protein sequence ID" value="KXB29823.1"/>
    <property type="molecule type" value="Genomic_DNA"/>
</dbReference>